<organism evidence="1 2">
    <name type="scientific">Draconibacterium orientale</name>
    <dbReference type="NCBI Taxonomy" id="1168034"/>
    <lineage>
        <taxon>Bacteria</taxon>
        <taxon>Pseudomonadati</taxon>
        <taxon>Bacteroidota</taxon>
        <taxon>Bacteroidia</taxon>
        <taxon>Marinilabiliales</taxon>
        <taxon>Prolixibacteraceae</taxon>
        <taxon>Draconibacterium</taxon>
    </lineage>
</organism>
<evidence type="ECO:0000313" key="1">
    <source>
        <dbReference type="EMBL" id="SES65332.1"/>
    </source>
</evidence>
<reference evidence="1 2" key="1">
    <citation type="submission" date="2016-10" db="EMBL/GenBank/DDBJ databases">
        <authorList>
            <person name="de Groot N.N."/>
        </authorList>
    </citation>
    <scope>NUCLEOTIDE SEQUENCE [LARGE SCALE GENOMIC DNA]</scope>
    <source>
        <strain evidence="1 2">DSM 25947</strain>
    </source>
</reference>
<name>A0A1H9YA63_9BACT</name>
<gene>
    <name evidence="1" type="ORF">SAMN05444285_10187</name>
</gene>
<proteinExistence type="predicted"/>
<dbReference type="Proteomes" id="UP000181981">
    <property type="component" value="Unassembled WGS sequence"/>
</dbReference>
<dbReference type="AlphaFoldDB" id="A0A1H9YA63"/>
<evidence type="ECO:0000313" key="2">
    <source>
        <dbReference type="Proteomes" id="UP000181981"/>
    </source>
</evidence>
<accession>A0A1H9YA63</accession>
<dbReference type="EMBL" id="FOHT01000001">
    <property type="protein sequence ID" value="SES65332.1"/>
    <property type="molecule type" value="Genomic_DNA"/>
</dbReference>
<sequence>MWSFFIGNRFILLKESVEDDFVHNRSLASSAIGILPKSDQIPIAIPSPPIPFLWSHVFSKTDRLFSESFSGTPG</sequence>
<protein>
    <submittedName>
        <fullName evidence="1">Uncharacterized protein</fullName>
    </submittedName>
</protein>